<dbReference type="PROSITE" id="PS51384">
    <property type="entry name" value="FAD_FR"/>
    <property type="match status" value="1"/>
</dbReference>
<dbReference type="SUPFAM" id="SSF52343">
    <property type="entry name" value="Ferredoxin reductase-like, C-terminal NADP-linked domain"/>
    <property type="match status" value="1"/>
</dbReference>
<feature type="compositionally biased region" description="Polar residues" evidence="7">
    <location>
        <begin position="58"/>
        <end position="67"/>
    </location>
</feature>
<evidence type="ECO:0000256" key="4">
    <source>
        <dbReference type="ARBA" id="ARBA00022827"/>
    </source>
</evidence>
<evidence type="ECO:0000256" key="3">
    <source>
        <dbReference type="ARBA" id="ARBA00022630"/>
    </source>
</evidence>
<dbReference type="CDD" id="cd06183">
    <property type="entry name" value="cyt_b5_reduct_like"/>
    <property type="match status" value="1"/>
</dbReference>
<reference evidence="9" key="1">
    <citation type="submission" date="2023-06" db="EMBL/GenBank/DDBJ databases">
        <title>Genome-scale phylogeny and comparative genomics of the fungal order Sordariales.</title>
        <authorList>
            <consortium name="Lawrence Berkeley National Laboratory"/>
            <person name="Hensen N."/>
            <person name="Bonometti L."/>
            <person name="Westerberg I."/>
            <person name="Brannstrom I.O."/>
            <person name="Guillou S."/>
            <person name="Cros-Aarteil S."/>
            <person name="Calhoun S."/>
            <person name="Haridas S."/>
            <person name="Kuo A."/>
            <person name="Mondo S."/>
            <person name="Pangilinan J."/>
            <person name="Riley R."/>
            <person name="Labutti K."/>
            <person name="Andreopoulos B."/>
            <person name="Lipzen A."/>
            <person name="Chen C."/>
            <person name="Yanf M."/>
            <person name="Daum C."/>
            <person name="Ng V."/>
            <person name="Clum A."/>
            <person name="Steindorff A."/>
            <person name="Ohm R."/>
            <person name="Martin F."/>
            <person name="Silar P."/>
            <person name="Natvig D."/>
            <person name="Lalanne C."/>
            <person name="Gautier V."/>
            <person name="Ament-Velasquez S.L."/>
            <person name="Kruys A."/>
            <person name="Hutchinson M.I."/>
            <person name="Powell A.J."/>
            <person name="Barry K."/>
            <person name="Miller A.N."/>
            <person name="Grigoriev I.V."/>
            <person name="Debuchy R."/>
            <person name="Gladieux P."/>
            <person name="Thoren M.H."/>
            <person name="Johannesson H."/>
        </authorList>
    </citation>
    <scope>NUCLEOTIDE SEQUENCE</scope>
    <source>
        <strain evidence="9">CBS 540.89</strain>
    </source>
</reference>
<accession>A0AA40EHU9</accession>
<feature type="compositionally biased region" description="Basic and acidic residues" evidence="7">
    <location>
        <begin position="72"/>
        <end position="122"/>
    </location>
</feature>
<protein>
    <recommendedName>
        <fullName evidence="8">FAD-binding FR-type domain-containing protein</fullName>
    </recommendedName>
</protein>
<dbReference type="PANTHER" id="PTHR19370:SF189">
    <property type="entry name" value="CYTOCHROME C MITOCHONDRIAL IMPORT FACTOR CYC2"/>
    <property type="match status" value="1"/>
</dbReference>
<evidence type="ECO:0000256" key="7">
    <source>
        <dbReference type="SAM" id="MobiDB-lite"/>
    </source>
</evidence>
<dbReference type="InterPro" id="IPR017938">
    <property type="entry name" value="Riboflavin_synthase-like_b-brl"/>
</dbReference>
<comment type="cofactor">
    <cofactor evidence="1 6">
        <name>FAD</name>
        <dbReference type="ChEBI" id="CHEBI:57692"/>
    </cofactor>
</comment>
<feature type="compositionally biased region" description="Polar residues" evidence="7">
    <location>
        <begin position="434"/>
        <end position="443"/>
    </location>
</feature>
<evidence type="ECO:0000256" key="2">
    <source>
        <dbReference type="ARBA" id="ARBA00006105"/>
    </source>
</evidence>
<dbReference type="InterPro" id="IPR001834">
    <property type="entry name" value="CBR-like"/>
</dbReference>
<dbReference type="Proteomes" id="UP001172159">
    <property type="component" value="Unassembled WGS sequence"/>
</dbReference>
<evidence type="ECO:0000259" key="8">
    <source>
        <dbReference type="PROSITE" id="PS51384"/>
    </source>
</evidence>
<feature type="binding site" evidence="6">
    <location>
        <position position="288"/>
    </location>
    <ligand>
        <name>FAD</name>
        <dbReference type="ChEBI" id="CHEBI:57692"/>
    </ligand>
</feature>
<evidence type="ECO:0000256" key="5">
    <source>
        <dbReference type="ARBA" id="ARBA00023002"/>
    </source>
</evidence>
<evidence type="ECO:0000313" key="9">
    <source>
        <dbReference type="EMBL" id="KAK0739657.1"/>
    </source>
</evidence>
<dbReference type="SUPFAM" id="SSF63380">
    <property type="entry name" value="Riboflavin synthase domain-like"/>
    <property type="match status" value="1"/>
</dbReference>
<keyword evidence="10" id="KW-1185">Reference proteome</keyword>
<comment type="caution">
    <text evidence="9">The sequence shown here is derived from an EMBL/GenBank/DDBJ whole genome shotgun (WGS) entry which is preliminary data.</text>
</comment>
<feature type="binding site" evidence="6">
    <location>
        <position position="287"/>
    </location>
    <ligand>
        <name>FAD</name>
        <dbReference type="ChEBI" id="CHEBI:57692"/>
    </ligand>
</feature>
<feature type="binding site" evidence="6">
    <location>
        <position position="278"/>
    </location>
    <ligand>
        <name>FAD</name>
        <dbReference type="ChEBI" id="CHEBI:57692"/>
    </ligand>
</feature>
<organism evidence="9 10">
    <name type="scientific">Apiosordaria backusii</name>
    <dbReference type="NCBI Taxonomy" id="314023"/>
    <lineage>
        <taxon>Eukaryota</taxon>
        <taxon>Fungi</taxon>
        <taxon>Dikarya</taxon>
        <taxon>Ascomycota</taxon>
        <taxon>Pezizomycotina</taxon>
        <taxon>Sordariomycetes</taxon>
        <taxon>Sordariomycetidae</taxon>
        <taxon>Sordariales</taxon>
        <taxon>Lasiosphaeriaceae</taxon>
        <taxon>Apiosordaria</taxon>
    </lineage>
</organism>
<dbReference type="Gene3D" id="3.40.50.80">
    <property type="entry name" value="Nucleotide-binding domain of ferredoxin-NADP reductase (FNR) module"/>
    <property type="match status" value="1"/>
</dbReference>
<dbReference type="Pfam" id="PF08030">
    <property type="entry name" value="NAD_binding_6"/>
    <property type="match status" value="1"/>
</dbReference>
<dbReference type="PANTHER" id="PTHR19370">
    <property type="entry name" value="NADH-CYTOCHROME B5 REDUCTASE"/>
    <property type="match status" value="1"/>
</dbReference>
<dbReference type="EMBL" id="JAUKTV010000004">
    <property type="protein sequence ID" value="KAK0739657.1"/>
    <property type="molecule type" value="Genomic_DNA"/>
</dbReference>
<feature type="domain" description="FAD-binding FR-type" evidence="8">
    <location>
        <begin position="168"/>
        <end position="312"/>
    </location>
</feature>
<sequence length="566" mass="63870">MSGRLLSAGLRLPRQVAADGRLDLMKMKCVSLSSHHAQRRTLQRIYEQKIQHRHFHASVSQAAQSRFSPPKSKKDDQHYSQEELKTARGQDEPRPSRKEKKREREKQKREEDETSRSQKREEPENESEEPENESMGPGTMAAGIVIVAVFGYLFWQVLEGLPEPLNGQTFSPFEIIDRQQVSPTAFIITVKPVLSRWHMFWWPATVAELNRLEVGLEREGTWAVEIKQPELQVARDYTPLPNHKGFSAVHEDTSAWTIARRIVLGSLTPQLIPAVKLLIRKTDGGEVSSWLSRRKVGDIIELRGPHQSFDVVERAGRKEGDKRVVFLAGGTGIAPALQAAESILQCHSHVMKQMPQVDIIWANRSREDCRPDNPIIEELERFKRESRGKINYVCTVDEEGSFITADDIITKTQIAAPPPTQPSPTPTTSPQKSWFWSSTSSRQAAPAPEAQRSHLSSAARQEDPDCYFHSPKILITSAGEDHEKVEGKNQRRWECTCGTKLGGVDLEKPRYKNLLMVSGPEGFINYFAGPKYWADGKERQGPVGGVIGELAKKYPNLASDWLVLKL</sequence>
<dbReference type="InterPro" id="IPR039261">
    <property type="entry name" value="FNR_nucleotide-bd"/>
</dbReference>
<keyword evidence="5" id="KW-0560">Oxidoreductase</keyword>
<dbReference type="GO" id="GO:0016491">
    <property type="term" value="F:oxidoreductase activity"/>
    <property type="evidence" value="ECO:0007669"/>
    <property type="project" value="UniProtKB-KW"/>
</dbReference>
<dbReference type="AlphaFoldDB" id="A0AA40EHU9"/>
<feature type="compositionally biased region" description="Pro residues" evidence="7">
    <location>
        <begin position="416"/>
        <end position="427"/>
    </location>
</feature>
<dbReference type="InterPro" id="IPR013121">
    <property type="entry name" value="Fe_red_NAD-bd_6"/>
</dbReference>
<dbReference type="Gene3D" id="2.40.30.10">
    <property type="entry name" value="Translation factors"/>
    <property type="match status" value="1"/>
</dbReference>
<evidence type="ECO:0000313" key="10">
    <source>
        <dbReference type="Proteomes" id="UP001172159"/>
    </source>
</evidence>
<dbReference type="InterPro" id="IPR017927">
    <property type="entry name" value="FAD-bd_FR_type"/>
</dbReference>
<feature type="region of interest" description="Disordered" evidence="7">
    <location>
        <begin position="414"/>
        <end position="461"/>
    </location>
</feature>
<gene>
    <name evidence="9" type="ORF">B0T21DRAFT_284742</name>
</gene>
<evidence type="ECO:0000256" key="1">
    <source>
        <dbReference type="ARBA" id="ARBA00001974"/>
    </source>
</evidence>
<name>A0AA40EHU9_9PEZI</name>
<evidence type="ECO:0000256" key="6">
    <source>
        <dbReference type="PIRSR" id="PIRSR601834-1"/>
    </source>
</evidence>
<feature type="region of interest" description="Disordered" evidence="7">
    <location>
        <begin position="55"/>
        <end position="137"/>
    </location>
</feature>
<feature type="compositionally biased region" description="Acidic residues" evidence="7">
    <location>
        <begin position="123"/>
        <end position="132"/>
    </location>
</feature>
<keyword evidence="3 6" id="KW-0285">Flavoprotein</keyword>
<dbReference type="GO" id="GO:0005739">
    <property type="term" value="C:mitochondrion"/>
    <property type="evidence" value="ECO:0007669"/>
    <property type="project" value="TreeGrafter"/>
</dbReference>
<proteinExistence type="inferred from homology"/>
<comment type="similarity">
    <text evidence="2">Belongs to the flavoprotein pyridine nucleotide cytochrome reductase family.</text>
</comment>
<keyword evidence="4 6" id="KW-0274">FAD</keyword>